<reference evidence="3 4" key="1">
    <citation type="submission" date="2024-02" db="EMBL/GenBank/DDBJ databases">
        <authorList>
            <person name="Chen Y."/>
            <person name="Shah S."/>
            <person name="Dougan E. K."/>
            <person name="Thang M."/>
            <person name="Chan C."/>
        </authorList>
    </citation>
    <scope>NUCLEOTIDE SEQUENCE [LARGE SCALE GENOMIC DNA]</scope>
</reference>
<dbReference type="InterPro" id="IPR008971">
    <property type="entry name" value="HSP40/DnaJ_pept-bd"/>
</dbReference>
<feature type="chain" id="PRO_5045784219" description="J domain-containing protein" evidence="1">
    <location>
        <begin position="17"/>
        <end position="566"/>
    </location>
</feature>
<dbReference type="InterPro" id="IPR001623">
    <property type="entry name" value="DnaJ_domain"/>
</dbReference>
<dbReference type="CDD" id="cd06257">
    <property type="entry name" value="DnaJ"/>
    <property type="match status" value="1"/>
</dbReference>
<evidence type="ECO:0000259" key="2">
    <source>
        <dbReference type="PROSITE" id="PS50076"/>
    </source>
</evidence>
<name>A0ABP0KBX1_9DINO</name>
<dbReference type="SMART" id="SM00271">
    <property type="entry name" value="DnaJ"/>
    <property type="match status" value="1"/>
</dbReference>
<feature type="signal peptide" evidence="1">
    <location>
        <begin position="1"/>
        <end position="16"/>
    </location>
</feature>
<dbReference type="PROSITE" id="PS50076">
    <property type="entry name" value="DNAJ_2"/>
    <property type="match status" value="1"/>
</dbReference>
<proteinExistence type="predicted"/>
<dbReference type="SUPFAM" id="SSF46565">
    <property type="entry name" value="Chaperone J-domain"/>
    <property type="match status" value="1"/>
</dbReference>
<dbReference type="SUPFAM" id="SSF49493">
    <property type="entry name" value="HSP40/DnaJ peptide-binding domain"/>
    <property type="match status" value="1"/>
</dbReference>
<dbReference type="PROSITE" id="PS00636">
    <property type="entry name" value="DNAJ_1"/>
    <property type="match status" value="1"/>
</dbReference>
<evidence type="ECO:0000313" key="3">
    <source>
        <dbReference type="EMBL" id="CAK9024295.1"/>
    </source>
</evidence>
<dbReference type="Proteomes" id="UP001642484">
    <property type="component" value="Unassembled WGS sequence"/>
</dbReference>
<dbReference type="Gene3D" id="2.60.260.20">
    <property type="entry name" value="Urease metallochaperone UreE, N-terminal domain"/>
    <property type="match status" value="2"/>
</dbReference>
<gene>
    <name evidence="3" type="ORF">CCMP2556_LOCUS15569</name>
</gene>
<dbReference type="PRINTS" id="PR00625">
    <property type="entry name" value="JDOMAIN"/>
</dbReference>
<dbReference type="Pfam" id="PF00226">
    <property type="entry name" value="DnaJ"/>
    <property type="match status" value="1"/>
</dbReference>
<keyword evidence="4" id="KW-1185">Reference proteome</keyword>
<comment type="caution">
    <text evidence="3">The sequence shown here is derived from an EMBL/GenBank/DDBJ whole genome shotgun (WGS) entry which is preliminary data.</text>
</comment>
<dbReference type="InterPro" id="IPR002939">
    <property type="entry name" value="DnaJ_C"/>
</dbReference>
<organism evidence="3 4">
    <name type="scientific">Durusdinium trenchii</name>
    <dbReference type="NCBI Taxonomy" id="1381693"/>
    <lineage>
        <taxon>Eukaryota</taxon>
        <taxon>Sar</taxon>
        <taxon>Alveolata</taxon>
        <taxon>Dinophyceae</taxon>
        <taxon>Suessiales</taxon>
        <taxon>Symbiodiniaceae</taxon>
        <taxon>Durusdinium</taxon>
    </lineage>
</organism>
<accession>A0ABP0KBX1</accession>
<keyword evidence="1" id="KW-0732">Signal</keyword>
<dbReference type="Pfam" id="PF01556">
    <property type="entry name" value="DnaJ_C"/>
    <property type="match status" value="1"/>
</dbReference>
<evidence type="ECO:0000313" key="4">
    <source>
        <dbReference type="Proteomes" id="UP001642484"/>
    </source>
</evidence>
<sequence>MLLACFLLLLAKNARGQFQFEIPAEMLQGMMGGGMMGGGGRKGAEWPKTENSEISAEFEWLVNTEWEGKTSKYLLLRDGFVESPLKECEPEGHCLWAANNGRVLINTPKLKVVKFTIEGLEQVDRKKLDNKEESELQKVSLVMEKPSKSTGKKGKLDFKRVAMADEQESMISADLYKILDVAEDAEQSAIKSKYRRLSVQYHPDKGGDPKVFNDIREAYEVLDDPEKRRQYNLGGMQLVKNVEIAWKEVEGQKAQLDAQLNQVPKNHPQYQMFKQQIEQQKRQFDKANVESKIQQKLQSEELEVLVPISASELYNGVEKKIFVFQRSMICRGCKEDPTRPECQDCGRCPPEKVQVPKYGMTPFGRQVVGMREKEQESRERCHEVGVEVAVRVAKGAKQGSSLKVLPNMGHQTPGKFPGKVNFKVQRGSKEDSYRIAESDLHTVLHISLEQAIFGFSISWRHLGQETVSITRERLERPDEVLRLKGKGLVQSGSKRGDLYVRLAVDLPSVPKGQKDLSLSAAKAQSQAEAKLEMEEEIQIEEGTAWRDWKERSLATTYKGSKEKTEL</sequence>
<protein>
    <recommendedName>
        <fullName evidence="2">J domain-containing protein</fullName>
    </recommendedName>
</protein>
<dbReference type="Gene3D" id="1.10.287.110">
    <property type="entry name" value="DnaJ domain"/>
    <property type="match status" value="1"/>
</dbReference>
<feature type="domain" description="J" evidence="2">
    <location>
        <begin position="174"/>
        <end position="235"/>
    </location>
</feature>
<dbReference type="InterPro" id="IPR036869">
    <property type="entry name" value="J_dom_sf"/>
</dbReference>
<dbReference type="InterPro" id="IPR044713">
    <property type="entry name" value="DNJA1/2-like"/>
</dbReference>
<dbReference type="InterPro" id="IPR018253">
    <property type="entry name" value="DnaJ_domain_CS"/>
</dbReference>
<dbReference type="PANTHER" id="PTHR43888">
    <property type="entry name" value="DNAJ-LIKE-2, ISOFORM A-RELATED"/>
    <property type="match status" value="1"/>
</dbReference>
<dbReference type="EMBL" id="CAXAMN010008191">
    <property type="protein sequence ID" value="CAK9024295.1"/>
    <property type="molecule type" value="Genomic_DNA"/>
</dbReference>
<evidence type="ECO:0000256" key="1">
    <source>
        <dbReference type="SAM" id="SignalP"/>
    </source>
</evidence>